<dbReference type="AlphaFoldDB" id="A0A6A6X0W4"/>
<dbReference type="EMBL" id="MU002100">
    <property type="protein sequence ID" value="KAF2789996.1"/>
    <property type="molecule type" value="Genomic_DNA"/>
</dbReference>
<dbReference type="OrthoDB" id="5272396at2759"/>
<sequence length="302" mass="34521">MALNPQTEAEWTQSYKENPSRVGFLDLPRELRDLIYDFSLRISGAIFIYSSDPSRVRPVIRAKIIRNKNEGPSEPRPIESAIPIALLRTCRQVHAECCGVLYGNNSFRLYMSDAPFAPFYQALVRHVIFTSDADHRIYGDDLETVGYWWRKRYWPDVIAKSTKLLERFPGVETLTFPIQLNRNGQTWRPAFLASDQKTREQRVVLAASWMAAKCPFENERLRQCLHLEIMPASGLSKEAFEASRFSPEDEWDCTEFSEAFEQMKKVSSVSVPPPTNDHIMSSVGFGLSQLATTIYAIQKAGQ</sequence>
<organism evidence="2 3">
    <name type="scientific">Melanomma pulvis-pyrius CBS 109.77</name>
    <dbReference type="NCBI Taxonomy" id="1314802"/>
    <lineage>
        <taxon>Eukaryota</taxon>
        <taxon>Fungi</taxon>
        <taxon>Dikarya</taxon>
        <taxon>Ascomycota</taxon>
        <taxon>Pezizomycotina</taxon>
        <taxon>Dothideomycetes</taxon>
        <taxon>Pleosporomycetidae</taxon>
        <taxon>Pleosporales</taxon>
        <taxon>Melanommataceae</taxon>
        <taxon>Melanomma</taxon>
    </lineage>
</organism>
<dbReference type="InterPro" id="IPR056632">
    <property type="entry name" value="DUF7730"/>
</dbReference>
<evidence type="ECO:0000259" key="1">
    <source>
        <dbReference type="Pfam" id="PF24864"/>
    </source>
</evidence>
<name>A0A6A6X0W4_9PLEO</name>
<evidence type="ECO:0000313" key="2">
    <source>
        <dbReference type="EMBL" id="KAF2789996.1"/>
    </source>
</evidence>
<dbReference type="Proteomes" id="UP000799757">
    <property type="component" value="Unassembled WGS sequence"/>
</dbReference>
<evidence type="ECO:0000313" key="3">
    <source>
        <dbReference type="Proteomes" id="UP000799757"/>
    </source>
</evidence>
<dbReference type="Pfam" id="PF24864">
    <property type="entry name" value="DUF7730"/>
    <property type="match status" value="1"/>
</dbReference>
<dbReference type="PANTHER" id="PTHR42085">
    <property type="entry name" value="F-BOX DOMAIN-CONTAINING PROTEIN"/>
    <property type="match status" value="1"/>
</dbReference>
<proteinExistence type="predicted"/>
<gene>
    <name evidence="2" type="ORF">K505DRAFT_365125</name>
</gene>
<keyword evidence="3" id="KW-1185">Reference proteome</keyword>
<feature type="domain" description="DUF7730" evidence="1">
    <location>
        <begin position="24"/>
        <end position="113"/>
    </location>
</feature>
<reference evidence="2" key="1">
    <citation type="journal article" date="2020" name="Stud. Mycol.">
        <title>101 Dothideomycetes genomes: a test case for predicting lifestyles and emergence of pathogens.</title>
        <authorList>
            <person name="Haridas S."/>
            <person name="Albert R."/>
            <person name="Binder M."/>
            <person name="Bloem J."/>
            <person name="Labutti K."/>
            <person name="Salamov A."/>
            <person name="Andreopoulos B."/>
            <person name="Baker S."/>
            <person name="Barry K."/>
            <person name="Bills G."/>
            <person name="Bluhm B."/>
            <person name="Cannon C."/>
            <person name="Castanera R."/>
            <person name="Culley D."/>
            <person name="Daum C."/>
            <person name="Ezra D."/>
            <person name="Gonzalez J."/>
            <person name="Henrissat B."/>
            <person name="Kuo A."/>
            <person name="Liang C."/>
            <person name="Lipzen A."/>
            <person name="Lutzoni F."/>
            <person name="Magnuson J."/>
            <person name="Mondo S."/>
            <person name="Nolan M."/>
            <person name="Ohm R."/>
            <person name="Pangilinan J."/>
            <person name="Park H.-J."/>
            <person name="Ramirez L."/>
            <person name="Alfaro M."/>
            <person name="Sun H."/>
            <person name="Tritt A."/>
            <person name="Yoshinaga Y."/>
            <person name="Zwiers L.-H."/>
            <person name="Turgeon B."/>
            <person name="Goodwin S."/>
            <person name="Spatafora J."/>
            <person name="Crous P."/>
            <person name="Grigoriev I."/>
        </authorList>
    </citation>
    <scope>NUCLEOTIDE SEQUENCE</scope>
    <source>
        <strain evidence="2">CBS 109.77</strain>
    </source>
</reference>
<protein>
    <recommendedName>
        <fullName evidence="1">DUF7730 domain-containing protein</fullName>
    </recommendedName>
</protein>
<dbReference type="InterPro" id="IPR038883">
    <property type="entry name" value="AN11006-like"/>
</dbReference>
<dbReference type="PANTHER" id="PTHR42085:SF2">
    <property type="entry name" value="F-BOX DOMAIN-CONTAINING PROTEIN"/>
    <property type="match status" value="1"/>
</dbReference>
<accession>A0A6A6X0W4</accession>